<dbReference type="Proteomes" id="UP000557307">
    <property type="component" value="Unassembled WGS sequence"/>
</dbReference>
<dbReference type="Gene3D" id="1.20.1250.20">
    <property type="entry name" value="MFS general substrate transporter like domains"/>
    <property type="match status" value="2"/>
</dbReference>
<dbReference type="EMBL" id="JACHGF010000004">
    <property type="protein sequence ID" value="MBB5284866.1"/>
    <property type="molecule type" value="Genomic_DNA"/>
</dbReference>
<feature type="transmembrane region" description="Helical" evidence="4">
    <location>
        <begin position="146"/>
        <end position="167"/>
    </location>
</feature>
<feature type="transmembrane region" description="Helical" evidence="4">
    <location>
        <begin position="346"/>
        <end position="364"/>
    </location>
</feature>
<dbReference type="GO" id="GO:0022857">
    <property type="term" value="F:transmembrane transporter activity"/>
    <property type="evidence" value="ECO:0007669"/>
    <property type="project" value="InterPro"/>
</dbReference>
<proteinExistence type="predicted"/>
<dbReference type="SUPFAM" id="SSF103473">
    <property type="entry name" value="MFS general substrate transporter"/>
    <property type="match status" value="1"/>
</dbReference>
<name>A0A840TL07_9BACT</name>
<feature type="transmembrane region" description="Helical" evidence="4">
    <location>
        <begin position="220"/>
        <end position="240"/>
    </location>
</feature>
<evidence type="ECO:0000256" key="4">
    <source>
        <dbReference type="SAM" id="Phobius"/>
    </source>
</evidence>
<feature type="transmembrane region" description="Helical" evidence="4">
    <location>
        <begin position="314"/>
        <end position="334"/>
    </location>
</feature>
<evidence type="ECO:0000313" key="7">
    <source>
        <dbReference type="Proteomes" id="UP000557307"/>
    </source>
</evidence>
<feature type="transmembrane region" description="Helical" evidence="4">
    <location>
        <begin position="173"/>
        <end position="195"/>
    </location>
</feature>
<feature type="transmembrane region" description="Helical" evidence="4">
    <location>
        <begin position="42"/>
        <end position="63"/>
    </location>
</feature>
<comment type="caution">
    <text evidence="6">The sequence shown here is derived from an EMBL/GenBank/DDBJ whole genome shotgun (WGS) entry which is preliminary data.</text>
</comment>
<sequence>MKKATLPSSDLLVSKTVFPILLAITSAHLLNDTIQSLITAIYPVLRASFGLSFTQIGFITLTYQLTASLLQPLVGSLTDRHPRPYSLAIGMGVTLLGLLSLSAATHFVGLLLSVACIGVGSAIFHPEASRIAHLASGGKRGMAQSLFQVGGNAGSALGPLLAALFVIKYGQPSLRWFSLLALLAIGILWVVGGWYKEHSRPSGGTSTARNSQPALPRQRIILAISILLLLVFSKYFYLAGMSSYYTFYLMEKFQVPVRDSQLYLFLFMFSVAVGTFLGGPLGDRFGRRPVIWFSILGAAPFTLLLPHANLFWTSILSIFIGLILSSAFSAILVYAQELVPGKLGMISGLFFGFAFGMGGIGSAVLGHLADRTSLEYVYQLCAYLPLLGLLAIFLPKTARVLSRPA</sequence>
<dbReference type="PANTHER" id="PTHR43129">
    <property type="entry name" value="FOSMIDOMYCIN RESISTANCE PROTEIN"/>
    <property type="match status" value="1"/>
</dbReference>
<dbReference type="InterPro" id="IPR011701">
    <property type="entry name" value="MFS"/>
</dbReference>
<keyword evidence="7" id="KW-1185">Reference proteome</keyword>
<accession>A0A840TL07</accession>
<dbReference type="CDD" id="cd17478">
    <property type="entry name" value="MFS_FsR"/>
    <property type="match status" value="1"/>
</dbReference>
<dbReference type="InterPro" id="IPR020846">
    <property type="entry name" value="MFS_dom"/>
</dbReference>
<dbReference type="AlphaFoldDB" id="A0A840TL07"/>
<evidence type="ECO:0000256" key="2">
    <source>
        <dbReference type="ARBA" id="ARBA00022989"/>
    </source>
</evidence>
<evidence type="ECO:0000259" key="5">
    <source>
        <dbReference type="PROSITE" id="PS50850"/>
    </source>
</evidence>
<evidence type="ECO:0000256" key="3">
    <source>
        <dbReference type="ARBA" id="ARBA00023136"/>
    </source>
</evidence>
<dbReference type="Pfam" id="PF07690">
    <property type="entry name" value="MFS_1"/>
    <property type="match status" value="1"/>
</dbReference>
<feature type="transmembrane region" description="Helical" evidence="4">
    <location>
        <begin position="290"/>
        <end position="308"/>
    </location>
</feature>
<protein>
    <submittedName>
        <fullName evidence="6">FSR family fosmidomycin resistance protein-like MFS transporter</fullName>
    </submittedName>
</protein>
<evidence type="ECO:0000313" key="6">
    <source>
        <dbReference type="EMBL" id="MBB5284866.1"/>
    </source>
</evidence>
<organism evidence="6 7">
    <name type="scientific">Rhabdobacter roseus</name>
    <dbReference type="NCBI Taxonomy" id="1655419"/>
    <lineage>
        <taxon>Bacteria</taxon>
        <taxon>Pseudomonadati</taxon>
        <taxon>Bacteroidota</taxon>
        <taxon>Cytophagia</taxon>
        <taxon>Cytophagales</taxon>
        <taxon>Cytophagaceae</taxon>
        <taxon>Rhabdobacter</taxon>
    </lineage>
</organism>
<dbReference type="PANTHER" id="PTHR43129:SF1">
    <property type="entry name" value="FOSMIDOMYCIN RESISTANCE PROTEIN"/>
    <property type="match status" value="1"/>
</dbReference>
<dbReference type="GO" id="GO:0005886">
    <property type="term" value="C:plasma membrane"/>
    <property type="evidence" value="ECO:0007669"/>
    <property type="project" value="TreeGrafter"/>
</dbReference>
<dbReference type="InterPro" id="IPR036259">
    <property type="entry name" value="MFS_trans_sf"/>
</dbReference>
<feature type="transmembrane region" description="Helical" evidence="4">
    <location>
        <begin position="260"/>
        <end position="278"/>
    </location>
</feature>
<gene>
    <name evidence="6" type="ORF">HNQ92_003014</name>
</gene>
<feature type="transmembrane region" description="Helical" evidence="4">
    <location>
        <begin position="84"/>
        <end position="101"/>
    </location>
</feature>
<feature type="transmembrane region" description="Helical" evidence="4">
    <location>
        <begin position="376"/>
        <end position="394"/>
    </location>
</feature>
<evidence type="ECO:0000256" key="1">
    <source>
        <dbReference type="ARBA" id="ARBA00022692"/>
    </source>
</evidence>
<feature type="transmembrane region" description="Helical" evidence="4">
    <location>
        <begin position="107"/>
        <end position="125"/>
    </location>
</feature>
<feature type="domain" description="Major facilitator superfamily (MFS) profile" evidence="5">
    <location>
        <begin position="20"/>
        <end position="400"/>
    </location>
</feature>
<keyword evidence="3 4" id="KW-0472">Membrane</keyword>
<keyword evidence="1 4" id="KW-0812">Transmembrane</keyword>
<dbReference type="PROSITE" id="PS50850">
    <property type="entry name" value="MFS"/>
    <property type="match status" value="1"/>
</dbReference>
<reference evidence="6 7" key="1">
    <citation type="submission" date="2020-08" db="EMBL/GenBank/DDBJ databases">
        <title>Genomic Encyclopedia of Type Strains, Phase IV (KMG-IV): sequencing the most valuable type-strain genomes for metagenomic binning, comparative biology and taxonomic classification.</title>
        <authorList>
            <person name="Goeker M."/>
        </authorList>
    </citation>
    <scope>NUCLEOTIDE SEQUENCE [LARGE SCALE GENOMIC DNA]</scope>
    <source>
        <strain evidence="6 7">DSM 105074</strain>
    </source>
</reference>
<keyword evidence="2 4" id="KW-1133">Transmembrane helix</keyword>
<dbReference type="RefSeq" id="WP_184174819.1">
    <property type="nucleotide sequence ID" value="NZ_JACHGF010000004.1"/>
</dbReference>